<comment type="caution">
    <text evidence="5">The sequence shown here is derived from an EMBL/GenBank/DDBJ whole genome shotgun (WGS) entry which is preliminary data.</text>
</comment>
<proteinExistence type="predicted"/>
<name>A0ABT8L2G9_9BACT</name>
<sequence length="271" mass="32067">MKINEQIRHLYQPIQPTIRQSDKNVTYQEFLPDQHLQQLIYCYWQLKTTKPLSNQFNYKVVADGCIDIFFELNNPEESFVMGFCKKYTEFRLDNNFNYVGIRFLPTMFPQIFGINAADLSNRFENLDSVLPETSKFITRHFHHQLTSEQIKATFDGYFLSLMAKVDFDIDNRLYEAMNIILSNFGVINIEKDLDTGISPRQLQRLFKYYIGDTAKTFSKVVQFQNILKAKPSRKSLKENKLFYDIGYYDQSHFIKDFKNFYGVTPTRAFRG</sequence>
<reference evidence="5" key="1">
    <citation type="submission" date="2023-06" db="EMBL/GenBank/DDBJ databases">
        <title>Genomic of Agaribacillus aureum.</title>
        <authorList>
            <person name="Wang G."/>
        </authorList>
    </citation>
    <scope>NUCLEOTIDE SEQUENCE</scope>
    <source>
        <strain evidence="5">BMA12</strain>
    </source>
</reference>
<evidence type="ECO:0000313" key="6">
    <source>
        <dbReference type="Proteomes" id="UP001172083"/>
    </source>
</evidence>
<keyword evidence="1" id="KW-0805">Transcription regulation</keyword>
<evidence type="ECO:0000259" key="4">
    <source>
        <dbReference type="PROSITE" id="PS01124"/>
    </source>
</evidence>
<organism evidence="5 6">
    <name type="scientific">Agaribacillus aureus</name>
    <dbReference type="NCBI Taxonomy" id="3051825"/>
    <lineage>
        <taxon>Bacteria</taxon>
        <taxon>Pseudomonadati</taxon>
        <taxon>Bacteroidota</taxon>
        <taxon>Cytophagia</taxon>
        <taxon>Cytophagales</taxon>
        <taxon>Splendidivirgaceae</taxon>
        <taxon>Agaribacillus</taxon>
    </lineage>
</organism>
<keyword evidence="2" id="KW-0238">DNA-binding</keyword>
<keyword evidence="6" id="KW-1185">Reference proteome</keyword>
<evidence type="ECO:0000256" key="1">
    <source>
        <dbReference type="ARBA" id="ARBA00023015"/>
    </source>
</evidence>
<dbReference type="EMBL" id="JAUJEB010000001">
    <property type="protein sequence ID" value="MDN5211944.1"/>
    <property type="molecule type" value="Genomic_DNA"/>
</dbReference>
<dbReference type="RefSeq" id="WP_346757271.1">
    <property type="nucleotide sequence ID" value="NZ_JAUJEB010000001.1"/>
</dbReference>
<dbReference type="Pfam" id="PF20240">
    <property type="entry name" value="DUF6597"/>
    <property type="match status" value="1"/>
</dbReference>
<dbReference type="Gene3D" id="1.10.10.60">
    <property type="entry name" value="Homeodomain-like"/>
    <property type="match status" value="1"/>
</dbReference>
<evidence type="ECO:0000313" key="5">
    <source>
        <dbReference type="EMBL" id="MDN5211944.1"/>
    </source>
</evidence>
<dbReference type="PROSITE" id="PS01124">
    <property type="entry name" value="HTH_ARAC_FAMILY_2"/>
    <property type="match status" value="1"/>
</dbReference>
<protein>
    <submittedName>
        <fullName evidence="5">Helix-turn-helix domain-containing protein</fullName>
    </submittedName>
</protein>
<accession>A0ABT8L2G9</accession>
<evidence type="ECO:0000256" key="2">
    <source>
        <dbReference type="ARBA" id="ARBA00023125"/>
    </source>
</evidence>
<dbReference type="PANTHER" id="PTHR46796">
    <property type="entry name" value="HTH-TYPE TRANSCRIPTIONAL ACTIVATOR RHAS-RELATED"/>
    <property type="match status" value="1"/>
</dbReference>
<dbReference type="Pfam" id="PF12833">
    <property type="entry name" value="HTH_18"/>
    <property type="match status" value="1"/>
</dbReference>
<evidence type="ECO:0000256" key="3">
    <source>
        <dbReference type="ARBA" id="ARBA00023163"/>
    </source>
</evidence>
<keyword evidence="3" id="KW-0804">Transcription</keyword>
<dbReference type="InterPro" id="IPR018060">
    <property type="entry name" value="HTH_AraC"/>
</dbReference>
<dbReference type="InterPro" id="IPR046532">
    <property type="entry name" value="DUF6597"/>
</dbReference>
<gene>
    <name evidence="5" type="ORF">QQ020_07770</name>
</gene>
<dbReference type="Proteomes" id="UP001172083">
    <property type="component" value="Unassembled WGS sequence"/>
</dbReference>
<dbReference type="InterPro" id="IPR050204">
    <property type="entry name" value="AraC_XylS_family_regulators"/>
</dbReference>
<feature type="domain" description="HTH araC/xylS-type" evidence="4">
    <location>
        <begin position="196"/>
        <end position="271"/>
    </location>
</feature>
<dbReference type="PANTHER" id="PTHR46796:SF13">
    <property type="entry name" value="HTH-TYPE TRANSCRIPTIONAL ACTIVATOR RHAS"/>
    <property type="match status" value="1"/>
</dbReference>